<dbReference type="Proteomes" id="UP000184128">
    <property type="component" value="Unassembled WGS sequence"/>
</dbReference>
<reference evidence="1 2" key="1">
    <citation type="submission" date="2016-11" db="EMBL/GenBank/DDBJ databases">
        <authorList>
            <person name="Jaros S."/>
            <person name="Januszkiewicz K."/>
            <person name="Wedrychowicz H."/>
        </authorList>
    </citation>
    <scope>NUCLEOTIDE SEQUENCE [LARGE SCALE GENOMIC DNA]</scope>
    <source>
        <strain evidence="1 2">DSM 15692</strain>
    </source>
</reference>
<dbReference type="EMBL" id="FQUF01000005">
    <property type="protein sequence ID" value="SHE44276.1"/>
    <property type="molecule type" value="Genomic_DNA"/>
</dbReference>
<sequence length="250" mass="29095">MTKTNLIELDWDSLLTPEDLSTEEVEVHATLIANYLSNITIDEGIHSTIPKNITKVTVSNSLLETKDLALDKISNDQLFEYFQEDKVKIDSTILFPKIKRINHLFWFLHNLSTLNIRDSKLLISNQDELSIHFHQLIESALFFGFLTRVKEENNIYLIPTNVYEEFMEQPTEQQYPLFLLALAHNETVSEVLQVQLNDPIYDNISREMVYNILVGDPNIQQESLSSDEIKGIANNFRYWFLNIKKMVLVD</sequence>
<name>A0A1M4TIL2_9LACT</name>
<dbReference type="AlphaFoldDB" id="A0A1M4TIL2"/>
<protein>
    <submittedName>
        <fullName evidence="1">Uncharacterized protein</fullName>
    </submittedName>
</protein>
<evidence type="ECO:0000313" key="1">
    <source>
        <dbReference type="EMBL" id="SHE44276.1"/>
    </source>
</evidence>
<proteinExistence type="predicted"/>
<keyword evidence="2" id="KW-1185">Reference proteome</keyword>
<accession>A0A1M4TIL2</accession>
<dbReference type="RefSeq" id="WP_073295655.1">
    <property type="nucleotide sequence ID" value="NZ_FQUF01000005.1"/>
</dbReference>
<gene>
    <name evidence="1" type="ORF">SAMN02745249_00446</name>
</gene>
<organism evidence="1 2">
    <name type="scientific">Atopostipes suicloacalis DSM 15692</name>
    <dbReference type="NCBI Taxonomy" id="1121025"/>
    <lineage>
        <taxon>Bacteria</taxon>
        <taxon>Bacillati</taxon>
        <taxon>Bacillota</taxon>
        <taxon>Bacilli</taxon>
        <taxon>Lactobacillales</taxon>
        <taxon>Carnobacteriaceae</taxon>
        <taxon>Atopostipes</taxon>
    </lineage>
</organism>
<dbReference type="OrthoDB" id="119432at2"/>
<evidence type="ECO:0000313" key="2">
    <source>
        <dbReference type="Proteomes" id="UP000184128"/>
    </source>
</evidence>